<keyword evidence="1" id="KW-0472">Membrane</keyword>
<accession>A0A8J6P2M9</accession>
<keyword evidence="1" id="KW-0812">Transmembrane</keyword>
<evidence type="ECO:0000313" key="3">
    <source>
        <dbReference type="Proteomes" id="UP000605201"/>
    </source>
</evidence>
<feature type="transmembrane region" description="Helical" evidence="1">
    <location>
        <begin position="46"/>
        <end position="66"/>
    </location>
</feature>
<feature type="transmembrane region" description="Helical" evidence="1">
    <location>
        <begin position="87"/>
        <end position="104"/>
    </location>
</feature>
<dbReference type="Proteomes" id="UP000605201">
    <property type="component" value="Unassembled WGS sequence"/>
</dbReference>
<dbReference type="EMBL" id="JACNIG010000338">
    <property type="protein sequence ID" value="MBC8433810.1"/>
    <property type="molecule type" value="Genomic_DNA"/>
</dbReference>
<dbReference type="AlphaFoldDB" id="A0A8J6P2M9"/>
<comment type="caution">
    <text evidence="2">The sequence shown here is derived from an EMBL/GenBank/DDBJ whole genome shotgun (WGS) entry which is preliminary data.</text>
</comment>
<proteinExistence type="predicted"/>
<protein>
    <submittedName>
        <fullName evidence="2">Uncharacterized protein</fullName>
    </submittedName>
</protein>
<feature type="transmembrane region" description="Helical" evidence="1">
    <location>
        <begin position="9"/>
        <end position="26"/>
    </location>
</feature>
<gene>
    <name evidence="2" type="ORF">H8D96_18015</name>
</gene>
<name>A0A8J6P2M9_9BACT</name>
<sequence length="143" mass="16688">MADDLKKTYLALSIPAFLGLILVYLLKTLDYFPVGQIESLKYIAPITFVLSVVFAVALPIFFRTLFAHKIRHQKNTSEAELIKFERNLLYIALVAPYLVLVAYLLEFPRFYLAGTVLMALYAVYYYYPSKKRIQFEKKIFRVK</sequence>
<keyword evidence="1" id="KW-1133">Transmembrane helix</keyword>
<reference evidence="2 3" key="1">
    <citation type="submission" date="2020-08" db="EMBL/GenBank/DDBJ databases">
        <title>Bridging the membrane lipid divide: bacteria of the FCB group superphylum have the potential to synthesize archaeal ether lipids.</title>
        <authorList>
            <person name="Villanueva L."/>
            <person name="Von Meijenfeldt F.A.B."/>
            <person name="Westbye A.B."/>
            <person name="Yadav S."/>
            <person name="Hopmans E.C."/>
            <person name="Dutilh B.E."/>
            <person name="Sinninghe Damste J.S."/>
        </authorList>
    </citation>
    <scope>NUCLEOTIDE SEQUENCE [LARGE SCALE GENOMIC DNA]</scope>
    <source>
        <strain evidence="2">NIOZ-UU17</strain>
    </source>
</reference>
<feature type="transmembrane region" description="Helical" evidence="1">
    <location>
        <begin position="110"/>
        <end position="127"/>
    </location>
</feature>
<evidence type="ECO:0000256" key="1">
    <source>
        <dbReference type="SAM" id="Phobius"/>
    </source>
</evidence>
<evidence type="ECO:0000313" key="2">
    <source>
        <dbReference type="EMBL" id="MBC8433810.1"/>
    </source>
</evidence>
<organism evidence="2 3">
    <name type="scientific">Candidatus Desulfatibia vada</name>
    <dbReference type="NCBI Taxonomy" id="2841696"/>
    <lineage>
        <taxon>Bacteria</taxon>
        <taxon>Pseudomonadati</taxon>
        <taxon>Thermodesulfobacteriota</taxon>
        <taxon>Desulfobacteria</taxon>
        <taxon>Desulfobacterales</taxon>
        <taxon>Desulfobacterales incertae sedis</taxon>
        <taxon>Candidatus Desulfatibia</taxon>
    </lineage>
</organism>